<proteinExistence type="predicted"/>
<comment type="caution">
    <text evidence="2">The sequence shown here is derived from an EMBL/GenBank/DDBJ whole genome shotgun (WGS) entry which is preliminary data.</text>
</comment>
<reference evidence="2 3" key="1">
    <citation type="journal article" date="2020" name="Phytopathology">
        <title>Genome Sequence Resources of Colletotrichum truncatum, C. plurivorum, C. musicola, and C. sojae: Four Species Pathogenic to Soybean (Glycine max).</title>
        <authorList>
            <person name="Rogerio F."/>
            <person name="Boufleur T.R."/>
            <person name="Ciampi-Guillardi M."/>
            <person name="Sukno S.A."/>
            <person name="Thon M.R."/>
            <person name="Massola Junior N.S."/>
            <person name="Baroncelli R."/>
        </authorList>
    </citation>
    <scope>NUCLEOTIDE SEQUENCE [LARGE SCALE GENOMIC DNA]</scope>
    <source>
        <strain evidence="2 3">LFN0009</strain>
    </source>
</reference>
<dbReference type="EMBL" id="WIGN01000060">
    <property type="protein sequence ID" value="KAF6812721.1"/>
    <property type="molecule type" value="Genomic_DNA"/>
</dbReference>
<feature type="region of interest" description="Disordered" evidence="1">
    <location>
        <begin position="20"/>
        <end position="39"/>
    </location>
</feature>
<name>A0A8H6JHI3_9PEZI</name>
<sequence length="86" mass="9446">MFAEVETEENSDGAEARIMYGTRKSGQLTTTTTGQPDPGRTVLRLLRAACCVLMRDAEGAARTRKQRTPLSTSTGKLCLELRKRSV</sequence>
<dbReference type="AlphaFoldDB" id="A0A8H6JHI3"/>
<keyword evidence="3" id="KW-1185">Reference proteome</keyword>
<accession>A0A8H6JHI3</accession>
<organism evidence="2 3">
    <name type="scientific">Colletotrichum sojae</name>
    <dbReference type="NCBI Taxonomy" id="2175907"/>
    <lineage>
        <taxon>Eukaryota</taxon>
        <taxon>Fungi</taxon>
        <taxon>Dikarya</taxon>
        <taxon>Ascomycota</taxon>
        <taxon>Pezizomycotina</taxon>
        <taxon>Sordariomycetes</taxon>
        <taxon>Hypocreomycetidae</taxon>
        <taxon>Glomerellales</taxon>
        <taxon>Glomerellaceae</taxon>
        <taxon>Colletotrichum</taxon>
        <taxon>Colletotrichum orchidearum species complex</taxon>
    </lineage>
</organism>
<evidence type="ECO:0000256" key="1">
    <source>
        <dbReference type="SAM" id="MobiDB-lite"/>
    </source>
</evidence>
<dbReference type="Proteomes" id="UP000652219">
    <property type="component" value="Unassembled WGS sequence"/>
</dbReference>
<feature type="compositionally biased region" description="Polar residues" evidence="1">
    <location>
        <begin position="24"/>
        <end position="35"/>
    </location>
</feature>
<evidence type="ECO:0000313" key="2">
    <source>
        <dbReference type="EMBL" id="KAF6812721.1"/>
    </source>
</evidence>
<evidence type="ECO:0000313" key="3">
    <source>
        <dbReference type="Proteomes" id="UP000652219"/>
    </source>
</evidence>
<protein>
    <submittedName>
        <fullName evidence="2">Uncharacterized protein</fullName>
    </submittedName>
</protein>
<gene>
    <name evidence="2" type="ORF">CSOJ01_05017</name>
</gene>